<dbReference type="KEGG" id="gmw:113511353"/>
<dbReference type="InParanoid" id="A0A6J1WCH8"/>
<evidence type="ECO:0000313" key="2">
    <source>
        <dbReference type="RefSeq" id="XP_026750779.3"/>
    </source>
</evidence>
<gene>
    <name evidence="2" type="primary">LOC113511353</name>
</gene>
<name>A0A6J1WCH8_GALME</name>
<dbReference type="Proteomes" id="UP001652740">
    <property type="component" value="Unplaced"/>
</dbReference>
<keyword evidence="1" id="KW-1185">Reference proteome</keyword>
<dbReference type="GeneID" id="113511353"/>
<reference evidence="2" key="1">
    <citation type="submission" date="2025-08" db="UniProtKB">
        <authorList>
            <consortium name="RefSeq"/>
        </authorList>
    </citation>
    <scope>IDENTIFICATION</scope>
    <source>
        <tissue evidence="2">Whole larvae</tissue>
    </source>
</reference>
<sequence>MAFAFWDTGTTTPKFVSKDTTPRQSFFRWEQVDAPFMSFWFTHWDWDIIADRRKLHVFAGISIDFIPLGTAIILNKRVLITSANYLEPYLDRQRDVRIWALGRAGKHMTPYRYRVWRFRRLIPRSDNPEHWHGPRGVHIPRHDVSIVHSFDQIYVYNKLSTSYQYAYKATLCDKHYIIEDFIWYGGSGFLSLKHIEENYKIKYARQLKDDIVDCSKYLPKWWGKFICVKNTFSFPGIANGGGLFSGPARAGPDVLIGLGCFEIRYNEDRILVFTDLRYYIDRINIYANITPGEYYEYAYPEYSVRYGFLYDSSSNDPYIPLWQIQNDLFPLGRK</sequence>
<dbReference type="RefSeq" id="XP_026750779.3">
    <property type="nucleotide sequence ID" value="XM_026894978.3"/>
</dbReference>
<dbReference type="AlphaFoldDB" id="A0A6J1WCH8"/>
<evidence type="ECO:0000313" key="1">
    <source>
        <dbReference type="Proteomes" id="UP001652740"/>
    </source>
</evidence>
<organism evidence="1 2">
    <name type="scientific">Galleria mellonella</name>
    <name type="common">Greater wax moth</name>
    <dbReference type="NCBI Taxonomy" id="7137"/>
    <lineage>
        <taxon>Eukaryota</taxon>
        <taxon>Metazoa</taxon>
        <taxon>Ecdysozoa</taxon>
        <taxon>Arthropoda</taxon>
        <taxon>Hexapoda</taxon>
        <taxon>Insecta</taxon>
        <taxon>Pterygota</taxon>
        <taxon>Neoptera</taxon>
        <taxon>Endopterygota</taxon>
        <taxon>Lepidoptera</taxon>
        <taxon>Glossata</taxon>
        <taxon>Ditrysia</taxon>
        <taxon>Pyraloidea</taxon>
        <taxon>Pyralidae</taxon>
        <taxon>Galleriinae</taxon>
        <taxon>Galleria</taxon>
    </lineage>
</organism>
<accession>A0A6J1WCH8</accession>
<proteinExistence type="predicted"/>
<protein>
    <submittedName>
        <fullName evidence="2">Uncharacterized protein LOC113511353</fullName>
    </submittedName>
</protein>